<dbReference type="FunCoup" id="A0A6I9RGS5">
    <property type="interactions" value="730"/>
</dbReference>
<gene>
    <name evidence="3" type="primary">LOC105048744</name>
</gene>
<sequence length="147" mass="15950">MALVAPSLQIKLKKNRQLLPRGGGGNRGGASNRFLITVTVLGSAGPIRFLVNEGEVVTTVISTALKSYAREGRLPVLGSDFNNFLLYSGSDALSPWESIDSRGKRNFVLCKKEGVVDEPASQMLGRKGSGSWRTWLNKSLSFRISSH</sequence>
<proteinExistence type="predicted"/>
<dbReference type="Proteomes" id="UP000504607">
    <property type="component" value="Chromosome 7"/>
</dbReference>
<dbReference type="RefSeq" id="XP_010926482.1">
    <property type="nucleotide sequence ID" value="XM_010928180.3"/>
</dbReference>
<protein>
    <submittedName>
        <fullName evidence="3">Uncharacterized protein LOC105048744</fullName>
    </submittedName>
</protein>
<dbReference type="InterPro" id="IPR055482">
    <property type="entry name" value="DUF7054"/>
</dbReference>
<dbReference type="AlphaFoldDB" id="A0A6I9RGS5"/>
<accession>A0A6I9RGS5</accession>
<dbReference type="InParanoid" id="A0A6I9RGS5"/>
<dbReference type="KEGG" id="egu:105048744"/>
<dbReference type="PANTHER" id="PTHR33270">
    <property type="entry name" value="BNAC05G50380D PROTEIN"/>
    <property type="match status" value="1"/>
</dbReference>
<organism evidence="2 3">
    <name type="scientific">Elaeis guineensis var. tenera</name>
    <name type="common">Oil palm</name>
    <dbReference type="NCBI Taxonomy" id="51953"/>
    <lineage>
        <taxon>Eukaryota</taxon>
        <taxon>Viridiplantae</taxon>
        <taxon>Streptophyta</taxon>
        <taxon>Embryophyta</taxon>
        <taxon>Tracheophyta</taxon>
        <taxon>Spermatophyta</taxon>
        <taxon>Magnoliopsida</taxon>
        <taxon>Liliopsida</taxon>
        <taxon>Arecaceae</taxon>
        <taxon>Arecoideae</taxon>
        <taxon>Cocoseae</taxon>
        <taxon>Elaeidinae</taxon>
        <taxon>Elaeis</taxon>
    </lineage>
</organism>
<dbReference type="OrthoDB" id="1919859at2759"/>
<keyword evidence="2" id="KW-1185">Reference proteome</keyword>
<dbReference type="InterPro" id="IPR040358">
    <property type="entry name" value="At4g22758-like"/>
</dbReference>
<evidence type="ECO:0000259" key="1">
    <source>
        <dbReference type="Pfam" id="PF23156"/>
    </source>
</evidence>
<evidence type="ECO:0000313" key="2">
    <source>
        <dbReference type="Proteomes" id="UP000504607"/>
    </source>
</evidence>
<dbReference type="Pfam" id="PF23156">
    <property type="entry name" value="DUF7054"/>
    <property type="match status" value="1"/>
</dbReference>
<evidence type="ECO:0000313" key="3">
    <source>
        <dbReference type="RefSeq" id="XP_010926482.1"/>
    </source>
</evidence>
<feature type="domain" description="DUF7054" evidence="1">
    <location>
        <begin position="31"/>
        <end position="110"/>
    </location>
</feature>
<reference evidence="3" key="1">
    <citation type="submission" date="2025-08" db="UniProtKB">
        <authorList>
            <consortium name="RefSeq"/>
        </authorList>
    </citation>
    <scope>IDENTIFICATION</scope>
</reference>
<dbReference type="PANTHER" id="PTHR33270:SF18">
    <property type="entry name" value="OS02G0324700 PROTEIN"/>
    <property type="match status" value="1"/>
</dbReference>
<name>A0A6I9RGS5_ELAGV</name>
<dbReference type="GeneID" id="105048744"/>